<feature type="compositionally biased region" description="Basic and acidic residues" evidence="3">
    <location>
        <begin position="8"/>
        <end position="17"/>
    </location>
</feature>
<dbReference type="InterPro" id="IPR001584">
    <property type="entry name" value="Integrase_cat-core"/>
</dbReference>
<evidence type="ECO:0000313" key="6">
    <source>
        <dbReference type="Proteomes" id="UP000291469"/>
    </source>
</evidence>
<keyword evidence="6" id="KW-1185">Reference proteome</keyword>
<organism evidence="5 6">
    <name type="scientific">Egibacter rhizosphaerae</name>
    <dbReference type="NCBI Taxonomy" id="1670831"/>
    <lineage>
        <taxon>Bacteria</taxon>
        <taxon>Bacillati</taxon>
        <taxon>Actinomycetota</taxon>
        <taxon>Nitriliruptoria</taxon>
        <taxon>Egibacterales</taxon>
        <taxon>Egibacteraceae</taxon>
        <taxon>Egibacter</taxon>
    </lineage>
</organism>
<sequence length="289" mass="31796">MGGRPHPRARELGDRHAGRAHHPVHHAAASAPPRRPRPASRQQRAAVSRPRRRGRPRRHRHRARRAAREAAPLADVGPRRRDGPTRPAAPRHRPGDLLLRPHSPWQRGTNENTNGLLRQYFPKAPTSPSTAPTSSPPSRTHSTPDRARPSAGKPPPKPSTTTYTHLHKAVLRRALESAQHTSLAFTDALVDAGIAGSIGSVGDALDNALMESAIGLYKTECVRADSPFRRGPLRTLADVELITAEYVHWFNHQRLMHRLGRIPPAEAEARYDAEHVTDQQAGSQTPEGA</sequence>
<dbReference type="InterPro" id="IPR001598">
    <property type="entry name" value="Transposase_IS30_CS"/>
</dbReference>
<feature type="compositionally biased region" description="Low complexity" evidence="3">
    <location>
        <begin position="126"/>
        <end position="141"/>
    </location>
</feature>
<evidence type="ECO:0000259" key="4">
    <source>
        <dbReference type="Pfam" id="PF13683"/>
    </source>
</evidence>
<name>A0A411YH14_9ACTN</name>
<feature type="compositionally biased region" description="Low complexity" evidence="3">
    <location>
        <begin position="39"/>
        <end position="48"/>
    </location>
</feature>
<dbReference type="EMBL" id="CP036402">
    <property type="protein sequence ID" value="QBI20544.1"/>
    <property type="molecule type" value="Genomic_DNA"/>
</dbReference>
<dbReference type="GO" id="GO:0015074">
    <property type="term" value="P:DNA integration"/>
    <property type="evidence" value="ECO:0007669"/>
    <property type="project" value="InterPro"/>
</dbReference>
<evidence type="ECO:0000313" key="5">
    <source>
        <dbReference type="EMBL" id="QBI20544.1"/>
    </source>
</evidence>
<dbReference type="InterPro" id="IPR012337">
    <property type="entry name" value="RNaseH-like_sf"/>
</dbReference>
<feature type="compositionally biased region" description="Basic residues" evidence="3">
    <location>
        <begin position="49"/>
        <end position="65"/>
    </location>
</feature>
<comment type="similarity">
    <text evidence="2">Belongs to the transposase IS30 family.</text>
</comment>
<proteinExistence type="inferred from homology"/>
<dbReference type="SUPFAM" id="SSF53098">
    <property type="entry name" value="Ribonuclease H-like"/>
    <property type="match status" value="1"/>
</dbReference>
<evidence type="ECO:0000256" key="1">
    <source>
        <dbReference type="ARBA" id="ARBA00002190"/>
    </source>
</evidence>
<comment type="function">
    <text evidence="1">Required for the transposition of the insertion element.</text>
</comment>
<evidence type="ECO:0000256" key="3">
    <source>
        <dbReference type="SAM" id="MobiDB-lite"/>
    </source>
</evidence>
<dbReference type="Pfam" id="PF13683">
    <property type="entry name" value="rve_3"/>
    <property type="match status" value="1"/>
</dbReference>
<gene>
    <name evidence="5" type="ORF">ER308_13875</name>
</gene>
<feature type="compositionally biased region" description="Polar residues" evidence="3">
    <location>
        <begin position="106"/>
        <end position="116"/>
    </location>
</feature>
<dbReference type="KEGG" id="erz:ER308_13875"/>
<feature type="domain" description="Integrase catalytic" evidence="4">
    <location>
        <begin position="193"/>
        <end position="264"/>
    </location>
</feature>
<dbReference type="GO" id="GO:0003677">
    <property type="term" value="F:DNA binding"/>
    <property type="evidence" value="ECO:0007669"/>
    <property type="project" value="InterPro"/>
</dbReference>
<dbReference type="Proteomes" id="UP000291469">
    <property type="component" value="Chromosome"/>
</dbReference>
<dbReference type="GO" id="GO:0006313">
    <property type="term" value="P:DNA transposition"/>
    <property type="evidence" value="ECO:0007669"/>
    <property type="project" value="InterPro"/>
</dbReference>
<dbReference type="OrthoDB" id="4281720at2"/>
<dbReference type="GO" id="GO:0004803">
    <property type="term" value="F:transposase activity"/>
    <property type="evidence" value="ECO:0007669"/>
    <property type="project" value="InterPro"/>
</dbReference>
<evidence type="ECO:0000256" key="2">
    <source>
        <dbReference type="ARBA" id="ARBA00006363"/>
    </source>
</evidence>
<feature type="region of interest" description="Disordered" evidence="3">
    <location>
        <begin position="1"/>
        <end position="162"/>
    </location>
</feature>
<accession>A0A411YH14</accession>
<protein>
    <recommendedName>
        <fullName evidence="4">Integrase catalytic domain-containing protein</fullName>
    </recommendedName>
</protein>
<dbReference type="PROSITE" id="PS01043">
    <property type="entry name" value="TRANSPOSASE_IS30"/>
    <property type="match status" value="1"/>
</dbReference>
<reference evidence="5 6" key="1">
    <citation type="submission" date="2019-01" db="EMBL/GenBank/DDBJ databases">
        <title>Egibacter rhizosphaerae EGI 80759T.</title>
        <authorList>
            <person name="Chen D.-D."/>
            <person name="Tian Y."/>
            <person name="Jiao J.-Y."/>
            <person name="Zhang X.-T."/>
            <person name="Zhang Y.-G."/>
            <person name="Zhang Y."/>
            <person name="Xiao M."/>
            <person name="Shu W.-S."/>
            <person name="Li W.-J."/>
        </authorList>
    </citation>
    <scope>NUCLEOTIDE SEQUENCE [LARGE SCALE GENOMIC DNA]</scope>
    <source>
        <strain evidence="5 6">EGI 80759</strain>
    </source>
</reference>
<dbReference type="AlphaFoldDB" id="A0A411YH14"/>